<feature type="domain" description="C2H2-type" evidence="3">
    <location>
        <begin position="236"/>
        <end position="263"/>
    </location>
</feature>
<proteinExistence type="predicted"/>
<keyword evidence="1" id="KW-0862">Zinc</keyword>
<keyword evidence="1" id="KW-0479">Metal-binding</keyword>
<dbReference type="GO" id="GO:0008270">
    <property type="term" value="F:zinc ion binding"/>
    <property type="evidence" value="ECO:0007669"/>
    <property type="project" value="UniProtKB-KW"/>
</dbReference>
<reference evidence="4 5" key="1">
    <citation type="submission" date="2024-03" db="EMBL/GenBank/DDBJ databases">
        <title>Adaptation during the transition from Ophiocordyceps entomopathogen to insect associate is accompanied by gene loss and intensified selection.</title>
        <authorList>
            <person name="Ward C.M."/>
            <person name="Onetto C.A."/>
            <person name="Borneman A.R."/>
        </authorList>
    </citation>
    <scope>NUCLEOTIDE SEQUENCE [LARGE SCALE GENOMIC DNA]</scope>
    <source>
        <strain evidence="4">AWRI1</strain>
        <tissue evidence="4">Single Adult Female</tissue>
    </source>
</reference>
<dbReference type="EMBL" id="JBBCAQ010000004">
    <property type="protein sequence ID" value="KAK7604248.1"/>
    <property type="molecule type" value="Genomic_DNA"/>
</dbReference>
<evidence type="ECO:0000313" key="5">
    <source>
        <dbReference type="Proteomes" id="UP001367676"/>
    </source>
</evidence>
<evidence type="ECO:0000256" key="2">
    <source>
        <dbReference type="SAM" id="MobiDB-lite"/>
    </source>
</evidence>
<sequence>MAVCLLGCFARGLPKAILSYSIDIFEPKDDLKEHLQKATTSLNCPFCLVSCKNVSNLIKHLDVCSASSDTTSKGLPLSDSADNDLDTNSQLSDNDDDDVEGYFCTVCDIKIPDVYKHIQQFHNGQEVILQDDDEDSEGSKPSAPPPSFHSDTPATKRKQEEVVNGASVKNKKSKNDVVKGEAGENETFYCPQCNVSFLSLTEHASKYHQKDEVLIQDVFITDLFTEMKKGLSSRSYSCSSCERTITRANMLSKHLRLSVINKPRTTIKTESSFDREVDGVKLEPGTEFEIEEVKLDNYDFEDLGSSIFGV</sequence>
<gene>
    <name evidence="4" type="ORF">V9T40_004521</name>
</gene>
<dbReference type="AlphaFoldDB" id="A0AAN9Y8Q3"/>
<dbReference type="InterPro" id="IPR013087">
    <property type="entry name" value="Znf_C2H2_type"/>
</dbReference>
<organism evidence="4 5">
    <name type="scientific">Parthenolecanium corni</name>
    <dbReference type="NCBI Taxonomy" id="536013"/>
    <lineage>
        <taxon>Eukaryota</taxon>
        <taxon>Metazoa</taxon>
        <taxon>Ecdysozoa</taxon>
        <taxon>Arthropoda</taxon>
        <taxon>Hexapoda</taxon>
        <taxon>Insecta</taxon>
        <taxon>Pterygota</taxon>
        <taxon>Neoptera</taxon>
        <taxon>Paraneoptera</taxon>
        <taxon>Hemiptera</taxon>
        <taxon>Sternorrhyncha</taxon>
        <taxon>Coccoidea</taxon>
        <taxon>Coccidae</taxon>
        <taxon>Parthenolecanium</taxon>
    </lineage>
</organism>
<feature type="region of interest" description="Disordered" evidence="2">
    <location>
        <begin position="131"/>
        <end position="169"/>
    </location>
</feature>
<keyword evidence="1" id="KW-0863">Zinc-finger</keyword>
<dbReference type="PROSITE" id="PS50157">
    <property type="entry name" value="ZINC_FINGER_C2H2_2"/>
    <property type="match status" value="1"/>
</dbReference>
<feature type="region of interest" description="Disordered" evidence="2">
    <location>
        <begin position="68"/>
        <end position="94"/>
    </location>
</feature>
<protein>
    <recommendedName>
        <fullName evidence="3">C2H2-type domain-containing protein</fullName>
    </recommendedName>
</protein>
<accession>A0AAN9Y8Q3</accession>
<name>A0AAN9Y8Q3_9HEMI</name>
<comment type="caution">
    <text evidence="4">The sequence shown here is derived from an EMBL/GenBank/DDBJ whole genome shotgun (WGS) entry which is preliminary data.</text>
</comment>
<dbReference type="Proteomes" id="UP001367676">
    <property type="component" value="Unassembled WGS sequence"/>
</dbReference>
<dbReference type="Gene3D" id="3.30.160.60">
    <property type="entry name" value="Classic Zinc Finger"/>
    <property type="match status" value="1"/>
</dbReference>
<evidence type="ECO:0000256" key="1">
    <source>
        <dbReference type="PROSITE-ProRule" id="PRU00042"/>
    </source>
</evidence>
<evidence type="ECO:0000259" key="3">
    <source>
        <dbReference type="PROSITE" id="PS50157"/>
    </source>
</evidence>
<evidence type="ECO:0000313" key="4">
    <source>
        <dbReference type="EMBL" id="KAK7604248.1"/>
    </source>
</evidence>
<keyword evidence="5" id="KW-1185">Reference proteome</keyword>